<sequence>MTFLLEWPSLERAAQLVIDRRADWDGRHHDVLGPAAATLEERFPLAATVPYRAVINDILKRGKSPAYGQAARYLAVLEALSGLLPTDAPIESHQDCHAALKASHGRKLGIWSLVAPTKRT</sequence>
<comment type="caution">
    <text evidence="1">The sequence shown here is derived from an EMBL/GenBank/DDBJ whole genome shotgun (WGS) entry which is preliminary data.</text>
</comment>
<dbReference type="Pfam" id="PF21810">
    <property type="entry name" value="DUF6880"/>
    <property type="match status" value="1"/>
</dbReference>
<dbReference type="OrthoDB" id="7183688at2"/>
<name>A0A3S0HXN0_9PROT</name>
<dbReference type="RefSeq" id="WP_126619200.1">
    <property type="nucleotide sequence ID" value="NZ_JBHUCY010000002.1"/>
</dbReference>
<dbReference type="Proteomes" id="UP000277007">
    <property type="component" value="Unassembled WGS sequence"/>
</dbReference>
<proteinExistence type="predicted"/>
<evidence type="ECO:0000313" key="2">
    <source>
        <dbReference type="Proteomes" id="UP000277007"/>
    </source>
</evidence>
<dbReference type="AlphaFoldDB" id="A0A3S0HXN0"/>
<protein>
    <submittedName>
        <fullName evidence="1">Uncharacterized protein</fullName>
    </submittedName>
</protein>
<keyword evidence="2" id="KW-1185">Reference proteome</keyword>
<organism evidence="1 2">
    <name type="scientific">Azospirillum griseum</name>
    <dbReference type="NCBI Taxonomy" id="2496639"/>
    <lineage>
        <taxon>Bacteria</taxon>
        <taxon>Pseudomonadati</taxon>
        <taxon>Pseudomonadota</taxon>
        <taxon>Alphaproteobacteria</taxon>
        <taxon>Rhodospirillales</taxon>
        <taxon>Azospirillaceae</taxon>
        <taxon>Azospirillum</taxon>
    </lineage>
</organism>
<accession>A0A3S0HXN0</accession>
<evidence type="ECO:0000313" key="1">
    <source>
        <dbReference type="EMBL" id="RTR16303.1"/>
    </source>
</evidence>
<dbReference type="InterPro" id="IPR049245">
    <property type="entry name" value="DUF6880"/>
</dbReference>
<dbReference type="EMBL" id="RXMA01000026">
    <property type="protein sequence ID" value="RTR16303.1"/>
    <property type="molecule type" value="Genomic_DNA"/>
</dbReference>
<reference evidence="1 2" key="1">
    <citation type="submission" date="2018-12" db="EMBL/GenBank/DDBJ databases">
        <authorList>
            <person name="Yang Y."/>
        </authorList>
    </citation>
    <scope>NUCLEOTIDE SEQUENCE [LARGE SCALE GENOMIC DNA]</scope>
    <source>
        <strain evidence="1 2">L-25-5w-1</strain>
    </source>
</reference>
<gene>
    <name evidence="1" type="ORF">EJ903_21185</name>
</gene>